<dbReference type="Proteomes" id="UP000789920">
    <property type="component" value="Unassembled WGS sequence"/>
</dbReference>
<sequence length="57" mass="6524">MNLARKQIIGIMEKKLKKDSRFLSRTIKVAVKQLQVQAVVISSEEYVEYSQGARSII</sequence>
<feature type="non-terminal residue" evidence="1">
    <location>
        <position position="57"/>
    </location>
</feature>
<evidence type="ECO:0000313" key="1">
    <source>
        <dbReference type="EMBL" id="CAG8830071.1"/>
    </source>
</evidence>
<accession>A0ACA9S6W1</accession>
<comment type="caution">
    <text evidence="1">The sequence shown here is derived from an EMBL/GenBank/DDBJ whole genome shotgun (WGS) entry which is preliminary data.</text>
</comment>
<gene>
    <name evidence="1" type="ORF">RPERSI_LOCUS27681</name>
</gene>
<evidence type="ECO:0000313" key="2">
    <source>
        <dbReference type="Proteomes" id="UP000789920"/>
    </source>
</evidence>
<dbReference type="EMBL" id="CAJVQC010098452">
    <property type="protein sequence ID" value="CAG8830071.1"/>
    <property type="molecule type" value="Genomic_DNA"/>
</dbReference>
<reference evidence="1" key="1">
    <citation type="submission" date="2021-06" db="EMBL/GenBank/DDBJ databases">
        <authorList>
            <person name="Kallberg Y."/>
            <person name="Tangrot J."/>
            <person name="Rosling A."/>
        </authorList>
    </citation>
    <scope>NUCLEOTIDE SEQUENCE</scope>
    <source>
        <strain evidence="1">MA461A</strain>
    </source>
</reference>
<name>A0ACA9S6W1_9GLOM</name>
<organism evidence="1 2">
    <name type="scientific">Racocetra persica</name>
    <dbReference type="NCBI Taxonomy" id="160502"/>
    <lineage>
        <taxon>Eukaryota</taxon>
        <taxon>Fungi</taxon>
        <taxon>Fungi incertae sedis</taxon>
        <taxon>Mucoromycota</taxon>
        <taxon>Glomeromycotina</taxon>
        <taxon>Glomeromycetes</taxon>
        <taxon>Diversisporales</taxon>
        <taxon>Gigasporaceae</taxon>
        <taxon>Racocetra</taxon>
    </lineage>
</organism>
<protein>
    <submittedName>
        <fullName evidence="1">12521_t:CDS:1</fullName>
    </submittedName>
</protein>
<proteinExistence type="predicted"/>
<keyword evidence="2" id="KW-1185">Reference proteome</keyword>